<reference evidence="2" key="2">
    <citation type="submission" date="2024-03" db="EMBL/GenBank/DDBJ databases">
        <authorList>
            <person name="Bromfield E.S.P."/>
            <person name="Cloutier S."/>
        </authorList>
    </citation>
    <scope>NUCLEOTIDE SEQUENCE</scope>
    <source>
        <strain evidence="2">5S5</strain>
    </source>
</reference>
<dbReference type="Proteomes" id="UP001432046">
    <property type="component" value="Chromosome"/>
</dbReference>
<feature type="region of interest" description="Disordered" evidence="1">
    <location>
        <begin position="558"/>
        <end position="593"/>
    </location>
</feature>
<feature type="region of interest" description="Disordered" evidence="1">
    <location>
        <begin position="482"/>
        <end position="510"/>
    </location>
</feature>
<feature type="compositionally biased region" description="Acidic residues" evidence="1">
    <location>
        <begin position="570"/>
        <end position="580"/>
    </location>
</feature>
<evidence type="ECO:0000313" key="3">
    <source>
        <dbReference type="Proteomes" id="UP001432046"/>
    </source>
</evidence>
<gene>
    <name evidence="2" type="ORF">WDK88_11780</name>
</gene>
<evidence type="ECO:0008006" key="4">
    <source>
        <dbReference type="Google" id="ProtNLM"/>
    </source>
</evidence>
<dbReference type="EMBL" id="CP147711">
    <property type="protein sequence ID" value="WXC82211.1"/>
    <property type="molecule type" value="Genomic_DNA"/>
</dbReference>
<reference evidence="2" key="1">
    <citation type="journal article" date="2021" name="Int. J. Syst. Evol. Microbiol.">
        <title>Bradyrhizobium septentrionale sp. nov. (sv. septentrionale) and Bradyrhizobium quebecense sp. nov. (sv. septentrionale) associated with legumes native to Canada possess rearranged symbiosis genes and numerous insertion sequences.</title>
        <authorList>
            <person name="Bromfield E.S.P."/>
            <person name="Cloutier S."/>
        </authorList>
    </citation>
    <scope>NUCLEOTIDE SEQUENCE</scope>
    <source>
        <strain evidence="2">5S5</strain>
    </source>
</reference>
<evidence type="ECO:0000256" key="1">
    <source>
        <dbReference type="SAM" id="MobiDB-lite"/>
    </source>
</evidence>
<dbReference type="CDD" id="cd00138">
    <property type="entry name" value="PLDc_SF"/>
    <property type="match status" value="1"/>
</dbReference>
<organism evidence="2 3">
    <name type="scientific">Bradyrhizobium septentrionale</name>
    <dbReference type="NCBI Taxonomy" id="1404411"/>
    <lineage>
        <taxon>Bacteria</taxon>
        <taxon>Pseudomonadati</taxon>
        <taxon>Pseudomonadota</taxon>
        <taxon>Alphaproteobacteria</taxon>
        <taxon>Hyphomicrobiales</taxon>
        <taxon>Nitrobacteraceae</taxon>
        <taxon>Bradyrhizobium</taxon>
    </lineage>
</organism>
<feature type="compositionally biased region" description="Basic and acidic residues" evidence="1">
    <location>
        <begin position="559"/>
        <end position="569"/>
    </location>
</feature>
<dbReference type="Gene3D" id="3.30.870.10">
    <property type="entry name" value="Endonuclease Chain A"/>
    <property type="match status" value="2"/>
</dbReference>
<keyword evidence="3" id="KW-1185">Reference proteome</keyword>
<accession>A0ABZ2P687</accession>
<evidence type="ECO:0000313" key="2">
    <source>
        <dbReference type="EMBL" id="WXC82211.1"/>
    </source>
</evidence>
<proteinExistence type="predicted"/>
<name>A0ABZ2P687_9BRAD</name>
<protein>
    <recommendedName>
        <fullName evidence="4">Phospholipase D-like domain-containing protein</fullName>
    </recommendedName>
</protein>
<dbReference type="RefSeq" id="WP_338834575.1">
    <property type="nucleotide sequence ID" value="NZ_CP147711.1"/>
</dbReference>
<sequence length="865" mass="93937">MISAREFCREHGFPVTVFLTYSFDPLFFERIPIDDLDVGGTRRIVIAADAGQIAEAMQRCIGQIVHLGRRYVLAETKAANTFHPKMIVRLSPSGGRVWIGSGNLTYTGWGGNQELAMAWSVGPGTEDDGTWLNTVFSEAGSITRSAAFLSQIEAIRSAIPWLSAPTATPQQSPVLLGMPNRPLAGQLAERWENRRFDELKIFTGSTDVEGAFLRWAHDTFGVKKATICLSPAFASFDAGALGKLPLVVRFIKADPARLMHAKFYWFSGPDGNAAVMGSANCSAAAWLAKHDAGNVELVVPYDQAELAAFKPILSLFDGETLSPAEILKPQLVKLKVTNGEAALIYRIVSLRLRSSGRTIEATIEPSPPAESTLHLLIPASADTIRVMLAARGNGFVGRLPPDRSVGVGMVFATIEISAESGQFVTPPRWIDNEPAIERNTREREVDPNLQEFARRDFGNASQQRILEAIYSVSADLLNAEDPQWAKKSDPAGSTPSTGKGTDEAEGPVRMINPGDVLFDLKEMAAKHLNKGPGPAGFYGVSLQGAIAMLFSVDEEQEVDLSHEKWQGEKPDDDMGDDDVGNDPPKDPDKKPPSAVTTAETLAAFRQQIDHFLFELGRDSYAETCSAVKLMQAVAFPILVCVKVSEAGWLPDGMLANVATRVVDVMLDKPYGRGKPKGLFRQVQARYEASGTHEDFLRTVGEGALWAALLASLARMETGSLAGLIRQAASITAVLACPELIAKSTADQLSQFIRSLIIRDAAFAVTERAVKVAEAMNELRAILRANWDEMYLDQGRGRALQAGGSLMWSPNWGWQILDRSPAQQYCADSINLELAARENAQIGLALDALRNAMCLSAPAMDDSHVD</sequence>